<dbReference type="AlphaFoldDB" id="A0A941W1B4"/>
<dbReference type="GO" id="GO:0016993">
    <property type="term" value="F:precorrin-8X methylmutase activity"/>
    <property type="evidence" value="ECO:0007669"/>
    <property type="project" value="InterPro"/>
</dbReference>
<name>A0A941W1B4_9BACT</name>
<dbReference type="Proteomes" id="UP000722750">
    <property type="component" value="Unassembled WGS sequence"/>
</dbReference>
<dbReference type="PANTHER" id="PTHR43588:SF1">
    <property type="entry name" value="COBALT-PRECORRIN-8 METHYLMUTASE"/>
    <property type="match status" value="1"/>
</dbReference>
<comment type="caution">
    <text evidence="6">The sequence shown here is derived from an EMBL/GenBank/DDBJ whole genome shotgun (WGS) entry which is preliminary data.</text>
</comment>
<sequence>MVPQSGRDISWNMENQTKDYSENPQEIIDESFDIIDNLVDFDKIPESSRPIARRVIHATGDTDFADNLIINPQAVEAAVNAISNGKSIVTDVNMVKAGISAKAINRFGGKIICRIAEEAVAKKAKETNKTRAITSMQESLADISGGIVAIGNAPTAVFSIIDLIRREGVVPALVIAVPVGFVKAAESKEALMTFLDNKKDIQIPYIVNIGRKGGSAVAVAIVNALINITKEM</sequence>
<evidence type="ECO:0000313" key="7">
    <source>
        <dbReference type="Proteomes" id="UP000722750"/>
    </source>
</evidence>
<dbReference type="Pfam" id="PF02570">
    <property type="entry name" value="CbiC"/>
    <property type="match status" value="1"/>
</dbReference>
<evidence type="ECO:0000256" key="2">
    <source>
        <dbReference type="ARBA" id="ARBA00009774"/>
    </source>
</evidence>
<accession>A0A941W1B4</accession>
<organism evidence="6 7">
    <name type="scientific">Candidatus Scalindua arabica</name>
    <dbReference type="NCBI Taxonomy" id="1127984"/>
    <lineage>
        <taxon>Bacteria</taxon>
        <taxon>Pseudomonadati</taxon>
        <taxon>Planctomycetota</taxon>
        <taxon>Candidatus Brocadiia</taxon>
        <taxon>Candidatus Brocadiales</taxon>
        <taxon>Candidatus Scalinduaceae</taxon>
        <taxon>Candidatus Scalindua</taxon>
    </lineage>
</organism>
<evidence type="ECO:0000256" key="3">
    <source>
        <dbReference type="ARBA" id="ARBA00022573"/>
    </source>
</evidence>
<comment type="pathway">
    <text evidence="1">Cofactor biosynthesis; adenosylcobalamin biosynthesis.</text>
</comment>
<dbReference type="Gene3D" id="3.40.50.10230">
    <property type="entry name" value="Cobalamin biosynthesis CobH/CbiC, precorrin-8X methylmutase"/>
    <property type="match status" value="1"/>
</dbReference>
<dbReference type="InterPro" id="IPR003722">
    <property type="entry name" value="Cbl_synth_CobH/CbiC"/>
</dbReference>
<dbReference type="InterPro" id="IPR036588">
    <property type="entry name" value="CobH/CbiC_sf"/>
</dbReference>
<evidence type="ECO:0000259" key="5">
    <source>
        <dbReference type="Pfam" id="PF02570"/>
    </source>
</evidence>
<dbReference type="PANTHER" id="PTHR43588">
    <property type="entry name" value="COBALT-PRECORRIN-8 METHYLMUTASE"/>
    <property type="match status" value="1"/>
</dbReference>
<evidence type="ECO:0000313" key="6">
    <source>
        <dbReference type="EMBL" id="MBS1257483.1"/>
    </source>
</evidence>
<dbReference type="SUPFAM" id="SSF63965">
    <property type="entry name" value="Precorrin-8X methylmutase CbiC/CobH"/>
    <property type="match status" value="1"/>
</dbReference>
<evidence type="ECO:0000256" key="4">
    <source>
        <dbReference type="ARBA" id="ARBA00023235"/>
    </source>
</evidence>
<keyword evidence="4" id="KW-0413">Isomerase</keyword>
<protein>
    <submittedName>
        <fullName evidence="6">Cobalt-precorrin-8 methylmutase</fullName>
    </submittedName>
</protein>
<feature type="domain" description="Cobalamin biosynthesis precorrin-8X methylmutase CobH/CbiC" evidence="5">
    <location>
        <begin position="26"/>
        <end position="227"/>
    </location>
</feature>
<keyword evidence="3" id="KW-0169">Cobalamin biosynthesis</keyword>
<reference evidence="6" key="1">
    <citation type="journal article" date="2021" name="ISME J.">
        <title>Fine-scale metabolic discontinuity in a stratified prokaryote microbiome of a Red Sea deep halocline.</title>
        <authorList>
            <person name="Michoud G."/>
            <person name="Ngugi D.K."/>
            <person name="Barozzi A."/>
            <person name="Merlino G."/>
            <person name="Calleja M.L."/>
            <person name="Delgado-Huertas A."/>
            <person name="Moran X.A.G."/>
            <person name="Daffonchio D."/>
        </authorList>
    </citation>
    <scope>NUCLEOTIDE SEQUENCE</scope>
    <source>
        <strain evidence="6">SuakinDeep_MAG55_1</strain>
    </source>
</reference>
<gene>
    <name evidence="6" type="ORF">MAG551_00527</name>
</gene>
<dbReference type="EMBL" id="JAANXD010000026">
    <property type="protein sequence ID" value="MBS1257483.1"/>
    <property type="molecule type" value="Genomic_DNA"/>
</dbReference>
<comment type="similarity">
    <text evidence="2">Belongs to the CobH/CbiC family.</text>
</comment>
<evidence type="ECO:0000256" key="1">
    <source>
        <dbReference type="ARBA" id="ARBA00004953"/>
    </source>
</evidence>
<proteinExistence type="inferred from homology"/>
<dbReference type="GO" id="GO:0009236">
    <property type="term" value="P:cobalamin biosynthetic process"/>
    <property type="evidence" value="ECO:0007669"/>
    <property type="project" value="UniProtKB-KW"/>
</dbReference>